<dbReference type="AlphaFoldDB" id="A0A250JKA7"/>
<protein>
    <recommendedName>
        <fullName evidence="4">Lipoprotein</fullName>
    </recommendedName>
</protein>
<dbReference type="KEGG" id="cfus:CYFUS_009311"/>
<reference evidence="2 3" key="1">
    <citation type="submission" date="2017-06" db="EMBL/GenBank/DDBJ databases">
        <title>Sequencing and comparative analysis of myxobacterial genomes.</title>
        <authorList>
            <person name="Rupp O."/>
            <person name="Goesmann A."/>
            <person name="Sogaard-Andersen L."/>
        </authorList>
    </citation>
    <scope>NUCLEOTIDE SEQUENCE [LARGE SCALE GENOMIC DNA]</scope>
    <source>
        <strain evidence="2 3">DSM 52655</strain>
    </source>
</reference>
<feature type="region of interest" description="Disordered" evidence="1">
    <location>
        <begin position="68"/>
        <end position="101"/>
    </location>
</feature>
<dbReference type="PROSITE" id="PS51257">
    <property type="entry name" value="PROKAR_LIPOPROTEIN"/>
    <property type="match status" value="1"/>
</dbReference>
<gene>
    <name evidence="2" type="ORF">CYFUS_009311</name>
</gene>
<dbReference type="Proteomes" id="UP000217257">
    <property type="component" value="Chromosome"/>
</dbReference>
<accession>A0A250JKA7</accession>
<evidence type="ECO:0008006" key="4">
    <source>
        <dbReference type="Google" id="ProtNLM"/>
    </source>
</evidence>
<proteinExistence type="predicted"/>
<dbReference type="RefSeq" id="WP_157759063.1">
    <property type="nucleotide sequence ID" value="NZ_CP022098.1"/>
</dbReference>
<name>A0A250JKA7_9BACT</name>
<sequence>MRFLVSGRSGGSSGLNLAVAMMLASGCAATDSFRYDTDALTSNSAECNQTDSTVTCCLKQNPGQYERCGATPPASSEPINVGLPSLRSLDDKEPEEDREDREKRCADYYARCIEKIGQKPGSLYGTSQCKDCFDYCARHGFWPERVNKKKCPGA</sequence>
<evidence type="ECO:0000313" key="3">
    <source>
        <dbReference type="Proteomes" id="UP000217257"/>
    </source>
</evidence>
<evidence type="ECO:0000313" key="2">
    <source>
        <dbReference type="EMBL" id="ATB43831.1"/>
    </source>
</evidence>
<evidence type="ECO:0000256" key="1">
    <source>
        <dbReference type="SAM" id="MobiDB-lite"/>
    </source>
</evidence>
<organism evidence="2 3">
    <name type="scientific">Cystobacter fuscus</name>
    <dbReference type="NCBI Taxonomy" id="43"/>
    <lineage>
        <taxon>Bacteria</taxon>
        <taxon>Pseudomonadati</taxon>
        <taxon>Myxococcota</taxon>
        <taxon>Myxococcia</taxon>
        <taxon>Myxococcales</taxon>
        <taxon>Cystobacterineae</taxon>
        <taxon>Archangiaceae</taxon>
        <taxon>Cystobacter</taxon>
    </lineage>
</organism>
<dbReference type="EMBL" id="CP022098">
    <property type="protein sequence ID" value="ATB43831.1"/>
    <property type="molecule type" value="Genomic_DNA"/>
</dbReference>